<evidence type="ECO:0000313" key="2">
    <source>
        <dbReference type="EMBL" id="KAA6354692.1"/>
    </source>
</evidence>
<evidence type="ECO:0000313" key="3">
    <source>
        <dbReference type="Proteomes" id="UP000324800"/>
    </source>
</evidence>
<evidence type="ECO:0008006" key="4">
    <source>
        <dbReference type="Google" id="ProtNLM"/>
    </source>
</evidence>
<reference evidence="2 3" key="1">
    <citation type="submission" date="2019-03" db="EMBL/GenBank/DDBJ databases">
        <title>Single cell metagenomics reveals metabolic interactions within the superorganism composed of flagellate Streblomastix strix and complex community of Bacteroidetes bacteria on its surface.</title>
        <authorList>
            <person name="Treitli S.C."/>
            <person name="Kolisko M."/>
            <person name="Husnik F."/>
            <person name="Keeling P."/>
            <person name="Hampl V."/>
        </authorList>
    </citation>
    <scope>NUCLEOTIDE SEQUENCE [LARGE SCALE GENOMIC DNA]</scope>
    <source>
        <strain evidence="2">ST1C</strain>
    </source>
</reference>
<dbReference type="EMBL" id="SNRW01035866">
    <property type="protein sequence ID" value="KAA6354692.1"/>
    <property type="molecule type" value="Genomic_DNA"/>
</dbReference>
<feature type="region of interest" description="Disordered" evidence="1">
    <location>
        <begin position="1"/>
        <end position="34"/>
    </location>
</feature>
<protein>
    <recommendedName>
        <fullName evidence="4">B30.2/SPRY domain-containing protein</fullName>
    </recommendedName>
</protein>
<sequence length="151" mass="17097">MLISEAMNTKLDPFSDAQSGPIPHNAQVPSDEDTKVDGETFTMNNDNSTTILFDPVIKKGVMRFGVLSIEDLKAVGIADESVKYGRDENPEDKGWEKIVKYEYNFGWIEHKDKLIEGNAKFDDGDRVALELNMDSTPRTLTFFKNDEEQMN</sequence>
<comment type="caution">
    <text evidence="2">The sequence shown here is derived from an EMBL/GenBank/DDBJ whole genome shotgun (WGS) entry which is preliminary data.</text>
</comment>
<gene>
    <name evidence="2" type="ORF">EZS28_049781</name>
</gene>
<accession>A0A5J4T9T5</accession>
<name>A0A5J4T9T5_9EUKA</name>
<feature type="non-terminal residue" evidence="2">
    <location>
        <position position="151"/>
    </location>
</feature>
<proteinExistence type="predicted"/>
<evidence type="ECO:0000256" key="1">
    <source>
        <dbReference type="SAM" id="MobiDB-lite"/>
    </source>
</evidence>
<dbReference type="AlphaFoldDB" id="A0A5J4T9T5"/>
<dbReference type="Proteomes" id="UP000324800">
    <property type="component" value="Unassembled WGS sequence"/>
</dbReference>
<dbReference type="OrthoDB" id="2306477at2759"/>
<organism evidence="2 3">
    <name type="scientific">Streblomastix strix</name>
    <dbReference type="NCBI Taxonomy" id="222440"/>
    <lineage>
        <taxon>Eukaryota</taxon>
        <taxon>Metamonada</taxon>
        <taxon>Preaxostyla</taxon>
        <taxon>Oxymonadida</taxon>
        <taxon>Streblomastigidae</taxon>
        <taxon>Streblomastix</taxon>
    </lineage>
</organism>